<evidence type="ECO:0000313" key="3">
    <source>
        <dbReference type="Proteomes" id="UP001230504"/>
    </source>
</evidence>
<dbReference type="AlphaFoldDB" id="A0AAD8Q7F7"/>
<accession>A0AAD8Q7F7</accession>
<feature type="compositionally biased region" description="Acidic residues" evidence="1">
    <location>
        <begin position="28"/>
        <end position="42"/>
    </location>
</feature>
<proteinExistence type="predicted"/>
<feature type="compositionally biased region" description="Basic and acidic residues" evidence="1">
    <location>
        <begin position="1"/>
        <end position="10"/>
    </location>
</feature>
<sequence length="130" mass="14282">MDDASKKQQHQDALAVAQNGGVTNSDDGNMDDSDDDLDDDDMMDKISSSPSIEDGGYTSIIPPQQWPRRVDSLPVMRDRGSPTSPTFSEARSSSPYIESLEYPHAFPFWLHSNAAADSASHHHLRGEYTG</sequence>
<dbReference type="EMBL" id="JAHLJV010000009">
    <property type="protein sequence ID" value="KAK1597202.1"/>
    <property type="molecule type" value="Genomic_DNA"/>
</dbReference>
<dbReference type="Proteomes" id="UP001230504">
    <property type="component" value="Unassembled WGS sequence"/>
</dbReference>
<evidence type="ECO:0000313" key="2">
    <source>
        <dbReference type="EMBL" id="KAK1597202.1"/>
    </source>
</evidence>
<protein>
    <submittedName>
        <fullName evidence="2">Uncharacterized protein</fullName>
    </submittedName>
</protein>
<name>A0AAD8Q7F7_9PEZI</name>
<reference evidence="2" key="1">
    <citation type="submission" date="2021-06" db="EMBL/GenBank/DDBJ databases">
        <title>Comparative genomics, transcriptomics and evolutionary studies reveal genomic signatures of adaptation to plant cell wall in hemibiotrophic fungi.</title>
        <authorList>
            <consortium name="DOE Joint Genome Institute"/>
            <person name="Baroncelli R."/>
            <person name="Diaz J.F."/>
            <person name="Benocci T."/>
            <person name="Peng M."/>
            <person name="Battaglia E."/>
            <person name="Haridas S."/>
            <person name="Andreopoulos W."/>
            <person name="Labutti K."/>
            <person name="Pangilinan J."/>
            <person name="Floch G.L."/>
            <person name="Makela M.R."/>
            <person name="Henrissat B."/>
            <person name="Grigoriev I.V."/>
            <person name="Crouch J.A."/>
            <person name="De Vries R.P."/>
            <person name="Sukno S.A."/>
            <person name="Thon M.R."/>
        </authorList>
    </citation>
    <scope>NUCLEOTIDE SEQUENCE</scope>
    <source>
        <strain evidence="2">CBS 125086</strain>
    </source>
</reference>
<feature type="region of interest" description="Disordered" evidence="1">
    <location>
        <begin position="1"/>
        <end position="95"/>
    </location>
</feature>
<keyword evidence="3" id="KW-1185">Reference proteome</keyword>
<feature type="compositionally biased region" description="Basic and acidic residues" evidence="1">
    <location>
        <begin position="68"/>
        <end position="80"/>
    </location>
</feature>
<dbReference type="GeneID" id="85438152"/>
<gene>
    <name evidence="2" type="ORF">LY79DRAFT_508227</name>
</gene>
<comment type="caution">
    <text evidence="2">The sequence shown here is derived from an EMBL/GenBank/DDBJ whole genome shotgun (WGS) entry which is preliminary data.</text>
</comment>
<feature type="compositionally biased region" description="Polar residues" evidence="1">
    <location>
        <begin position="81"/>
        <end position="95"/>
    </location>
</feature>
<organism evidence="2 3">
    <name type="scientific">Colletotrichum navitas</name>
    <dbReference type="NCBI Taxonomy" id="681940"/>
    <lineage>
        <taxon>Eukaryota</taxon>
        <taxon>Fungi</taxon>
        <taxon>Dikarya</taxon>
        <taxon>Ascomycota</taxon>
        <taxon>Pezizomycotina</taxon>
        <taxon>Sordariomycetes</taxon>
        <taxon>Hypocreomycetidae</taxon>
        <taxon>Glomerellales</taxon>
        <taxon>Glomerellaceae</taxon>
        <taxon>Colletotrichum</taxon>
        <taxon>Colletotrichum graminicola species complex</taxon>
    </lineage>
</organism>
<dbReference type="RefSeq" id="XP_060418016.1">
    <property type="nucleotide sequence ID" value="XM_060553912.1"/>
</dbReference>
<evidence type="ECO:0000256" key="1">
    <source>
        <dbReference type="SAM" id="MobiDB-lite"/>
    </source>
</evidence>